<keyword evidence="3" id="KW-0597">Phosphoprotein</keyword>
<reference evidence="9 10" key="1">
    <citation type="submission" date="2018-05" db="EMBL/GenBank/DDBJ databases">
        <title>Genomic analysis of Gracilibacillus dipsosauri DD1 reveals novel features of a salt-tolerant amylase.</title>
        <authorList>
            <person name="Deutch C.E."/>
            <person name="Yang S."/>
        </authorList>
    </citation>
    <scope>NUCLEOTIDE SEQUENCE [LARGE SCALE GENOMIC DNA]</scope>
    <source>
        <strain evidence="9 10">DD1</strain>
    </source>
</reference>
<dbReference type="GO" id="GO:0005886">
    <property type="term" value="C:plasma membrane"/>
    <property type="evidence" value="ECO:0007669"/>
    <property type="project" value="UniProtKB-SubCell"/>
</dbReference>
<dbReference type="CDD" id="cd06225">
    <property type="entry name" value="HAMP"/>
    <property type="match status" value="1"/>
</dbReference>
<evidence type="ECO:0000256" key="1">
    <source>
        <dbReference type="ARBA" id="ARBA00004651"/>
    </source>
</evidence>
<keyword evidence="6 7" id="KW-0472">Membrane</keyword>
<dbReference type="InterPro" id="IPR010559">
    <property type="entry name" value="Sig_transdc_His_kin_internal"/>
</dbReference>
<dbReference type="Pfam" id="PF02518">
    <property type="entry name" value="HATPase_c"/>
    <property type="match status" value="1"/>
</dbReference>
<evidence type="ECO:0000256" key="2">
    <source>
        <dbReference type="ARBA" id="ARBA00022475"/>
    </source>
</evidence>
<dbReference type="InterPro" id="IPR003594">
    <property type="entry name" value="HATPase_dom"/>
</dbReference>
<dbReference type="SUPFAM" id="SSF55874">
    <property type="entry name" value="ATPase domain of HSP90 chaperone/DNA topoisomerase II/histidine kinase"/>
    <property type="match status" value="1"/>
</dbReference>
<feature type="domain" description="HAMP" evidence="8">
    <location>
        <begin position="313"/>
        <end position="365"/>
    </location>
</feature>
<evidence type="ECO:0000256" key="6">
    <source>
        <dbReference type="ARBA" id="ARBA00023136"/>
    </source>
</evidence>
<dbReference type="Pfam" id="PF06580">
    <property type="entry name" value="His_kinase"/>
    <property type="match status" value="1"/>
</dbReference>
<comment type="subcellular location">
    <subcellularLocation>
        <location evidence="1">Cell membrane</location>
        <topology evidence="1">Multi-pass membrane protein</topology>
    </subcellularLocation>
</comment>
<dbReference type="SUPFAM" id="SSF158472">
    <property type="entry name" value="HAMP domain-like"/>
    <property type="match status" value="1"/>
</dbReference>
<accession>A0A317L922</accession>
<protein>
    <submittedName>
        <fullName evidence="9">Sensor histidine kinase</fullName>
    </submittedName>
</protein>
<keyword evidence="4" id="KW-0808">Transferase</keyword>
<proteinExistence type="predicted"/>
<evidence type="ECO:0000256" key="5">
    <source>
        <dbReference type="ARBA" id="ARBA00022777"/>
    </source>
</evidence>
<keyword evidence="7" id="KW-1133">Transmembrane helix</keyword>
<keyword evidence="7" id="KW-0812">Transmembrane</keyword>
<dbReference type="InterPro" id="IPR036890">
    <property type="entry name" value="HATPase_C_sf"/>
</dbReference>
<keyword evidence="10" id="KW-1185">Reference proteome</keyword>
<dbReference type="Gene3D" id="3.30.450.20">
    <property type="entry name" value="PAS domain"/>
    <property type="match status" value="1"/>
</dbReference>
<dbReference type="SMART" id="SM00387">
    <property type="entry name" value="HATPase_c"/>
    <property type="match status" value="1"/>
</dbReference>
<keyword evidence="2" id="KW-1003">Cell membrane</keyword>
<dbReference type="PROSITE" id="PS50885">
    <property type="entry name" value="HAMP"/>
    <property type="match status" value="1"/>
</dbReference>
<evidence type="ECO:0000313" key="9">
    <source>
        <dbReference type="EMBL" id="PWU70319.1"/>
    </source>
</evidence>
<dbReference type="Proteomes" id="UP000245624">
    <property type="component" value="Unassembled WGS sequence"/>
</dbReference>
<dbReference type="Pfam" id="PF00672">
    <property type="entry name" value="HAMP"/>
    <property type="match status" value="1"/>
</dbReference>
<evidence type="ECO:0000313" key="10">
    <source>
        <dbReference type="Proteomes" id="UP000245624"/>
    </source>
</evidence>
<dbReference type="InterPro" id="IPR003660">
    <property type="entry name" value="HAMP_dom"/>
</dbReference>
<keyword evidence="5 9" id="KW-0418">Kinase</keyword>
<sequence length="585" mass="67818">MIRHWGLRKKFISVFLILITLPTILFGSLIYYQTTEVFKEQAEENINARLEKNDENLVATLNTIENITSYMIYDESFRTFFTTPKQDVAKVREAENAIKGFFTFQIMSYKYIDSIKLVSTNQDNLLNFGNPVEGNENELRKLAISTGGEPVWSNTYKLNSAWSGEHHVISLTRQINDINKISQPIGMARIRLNETELYKNIEVDMTQQGNYFVLSNSGEVVLHPDSDLVGNKYPNQAIIDLVTHEQGKNFTYETGGEKYLLVKQKITGTNWFSVILVNQDEVVQNLYNVRTLMINLVVLLAVLGVVAFFGFYNWHVKPILELTEQTKQLEKGNFSAKVPVHSKDEIGRLGLRFNKMVITIQKFIDREYKLKIKQKESELEALQNQIDPHFLYNTLDMIRWTARMEKAMETSQLIERLSKIFRMNLNKGSMWVSLKEELVYLDNYLELQRSRMGDRLQYTIYYEEQLKDTLIVKQLIQPLVENSILHGLKDLPRQGKIDIRAYKRERSLIIDVIDNGRGFQEESLSKIDGGYALQNIRDRMRLAFGEGYGMEIKKGNKGAWITLELPLTLEKEKAKKQEPGENNDL</sequence>
<dbReference type="GO" id="GO:0000155">
    <property type="term" value="F:phosphorelay sensor kinase activity"/>
    <property type="evidence" value="ECO:0007669"/>
    <property type="project" value="InterPro"/>
</dbReference>
<dbReference type="PANTHER" id="PTHR34220:SF7">
    <property type="entry name" value="SENSOR HISTIDINE KINASE YPDA"/>
    <property type="match status" value="1"/>
</dbReference>
<feature type="transmembrane region" description="Helical" evidence="7">
    <location>
        <begin position="12"/>
        <end position="32"/>
    </location>
</feature>
<name>A0A317L922_9BACI</name>
<organism evidence="9 10">
    <name type="scientific">Gracilibacillus dipsosauri</name>
    <dbReference type="NCBI Taxonomy" id="178340"/>
    <lineage>
        <taxon>Bacteria</taxon>
        <taxon>Bacillati</taxon>
        <taxon>Bacillota</taxon>
        <taxon>Bacilli</taxon>
        <taxon>Bacillales</taxon>
        <taxon>Bacillaceae</taxon>
        <taxon>Gracilibacillus</taxon>
    </lineage>
</organism>
<feature type="transmembrane region" description="Helical" evidence="7">
    <location>
        <begin position="292"/>
        <end position="312"/>
    </location>
</feature>
<dbReference type="OrthoDB" id="9776552at2"/>
<comment type="caution">
    <text evidence="9">The sequence shown here is derived from an EMBL/GenBank/DDBJ whole genome shotgun (WGS) entry which is preliminary data.</text>
</comment>
<evidence type="ECO:0000259" key="8">
    <source>
        <dbReference type="PROSITE" id="PS50885"/>
    </source>
</evidence>
<dbReference type="CDD" id="cd12912">
    <property type="entry name" value="PDC2_MCP_like"/>
    <property type="match status" value="1"/>
</dbReference>
<evidence type="ECO:0000256" key="7">
    <source>
        <dbReference type="SAM" id="Phobius"/>
    </source>
</evidence>
<evidence type="ECO:0000256" key="3">
    <source>
        <dbReference type="ARBA" id="ARBA00022553"/>
    </source>
</evidence>
<dbReference type="SMART" id="SM00304">
    <property type="entry name" value="HAMP"/>
    <property type="match status" value="1"/>
</dbReference>
<dbReference type="AlphaFoldDB" id="A0A317L922"/>
<gene>
    <name evidence="9" type="ORF">DLJ74_00305</name>
</gene>
<evidence type="ECO:0000256" key="4">
    <source>
        <dbReference type="ARBA" id="ARBA00022679"/>
    </source>
</evidence>
<dbReference type="RefSeq" id="WP_109982871.1">
    <property type="nucleotide sequence ID" value="NZ_QGTD01000001.1"/>
</dbReference>
<dbReference type="PANTHER" id="PTHR34220">
    <property type="entry name" value="SENSOR HISTIDINE KINASE YPDA"/>
    <property type="match status" value="1"/>
</dbReference>
<dbReference type="Gene3D" id="3.30.565.10">
    <property type="entry name" value="Histidine kinase-like ATPase, C-terminal domain"/>
    <property type="match status" value="1"/>
</dbReference>
<dbReference type="EMBL" id="QGTD01000001">
    <property type="protein sequence ID" value="PWU70319.1"/>
    <property type="molecule type" value="Genomic_DNA"/>
</dbReference>
<dbReference type="InterPro" id="IPR050640">
    <property type="entry name" value="Bact_2-comp_sensor_kinase"/>
</dbReference>
<dbReference type="Gene3D" id="6.10.340.10">
    <property type="match status" value="1"/>
</dbReference>